<reference evidence="1 3" key="2">
    <citation type="journal article" date="2018" name="Microb. Genom.">
        <title>Deciphering the unexplored Leptospira diversity from soils uncovers genomic evolution to virulence.</title>
        <authorList>
            <person name="Thibeaux R."/>
            <person name="Iraola G."/>
            <person name="Ferres I."/>
            <person name="Bierque E."/>
            <person name="Girault D."/>
            <person name="Soupe-Gilbert M.E."/>
            <person name="Picardeau M."/>
            <person name="Goarant C."/>
        </authorList>
    </citation>
    <scope>NUCLEOTIDE SEQUENCE [LARGE SCALE GENOMIC DNA]</scope>
    <source>
        <strain evidence="1 3">ATI7-C-A5</strain>
    </source>
</reference>
<organism evidence="2">
    <name type="scientific">Leptospira ellisii</name>
    <dbReference type="NCBI Taxonomy" id="2023197"/>
    <lineage>
        <taxon>Bacteria</taxon>
        <taxon>Pseudomonadati</taxon>
        <taxon>Spirochaetota</taxon>
        <taxon>Spirochaetia</taxon>
        <taxon>Leptospirales</taxon>
        <taxon>Leptospiraceae</taxon>
        <taxon>Leptospira</taxon>
    </lineage>
</organism>
<reference evidence="2" key="1">
    <citation type="submission" date="2017-07" db="EMBL/GenBank/DDBJ databases">
        <title>Leptospira spp. isolated from tropical soils.</title>
        <authorList>
            <person name="Thibeaux R."/>
            <person name="Iraola G."/>
            <person name="Ferres I."/>
            <person name="Bierque E."/>
            <person name="Girault D."/>
            <person name="Soupe-Gilbert M.-E."/>
            <person name="Picardeau M."/>
            <person name="Goarant C."/>
        </authorList>
    </citation>
    <scope>NUCLEOTIDE SEQUENCE [LARGE SCALE GENOMIC DNA]</scope>
    <source>
        <strain evidence="2">ATI7-C-A5</strain>
    </source>
</reference>
<gene>
    <name evidence="1" type="ORF">CH379_003340</name>
    <name evidence="2" type="ORF">CH379_12260</name>
</gene>
<evidence type="ECO:0000313" key="1">
    <source>
        <dbReference type="EMBL" id="MDV6234662.1"/>
    </source>
</evidence>
<dbReference type="EMBL" id="NPEF02000002">
    <property type="protein sequence ID" value="MDV6234662.1"/>
    <property type="molecule type" value="Genomic_DNA"/>
</dbReference>
<dbReference type="OrthoDB" id="345838at2"/>
<accession>A0A2N0BK95</accession>
<reference evidence="1" key="3">
    <citation type="submission" date="2023-10" db="EMBL/GenBank/DDBJ databases">
        <authorList>
            <person name="Picardeau M."/>
            <person name="Thibeaux R."/>
        </authorList>
    </citation>
    <scope>NUCLEOTIDE SEQUENCE</scope>
    <source>
        <strain evidence="1">ATI7-C-A5</strain>
    </source>
</reference>
<evidence type="ECO:0000313" key="3">
    <source>
        <dbReference type="Proteomes" id="UP000232122"/>
    </source>
</evidence>
<proteinExistence type="predicted"/>
<protein>
    <submittedName>
        <fullName evidence="2">Uncharacterized protein</fullName>
    </submittedName>
</protein>
<keyword evidence="3" id="KW-1185">Reference proteome</keyword>
<dbReference type="RefSeq" id="WP_100747046.1">
    <property type="nucleotide sequence ID" value="NZ_NPEF02000002.1"/>
</dbReference>
<comment type="caution">
    <text evidence="2">The sequence shown here is derived from an EMBL/GenBank/DDBJ whole genome shotgun (WGS) entry which is preliminary data.</text>
</comment>
<dbReference type="AlphaFoldDB" id="A0A2N0B7U6"/>
<name>A0A2N0B7U6_9LEPT</name>
<sequence length="156" mass="17967">MKVPAFPVFALIVSVFATVVLGSTELKYGEMLFKCRLDKPRCPSRSVCGIEVYGYPKDEGYKDLFVTLYQGQERNIKDPEFIYDTKIALPAKYEANNGRYVIHVNPAEFPPMRFFLEIKVDAEKPEAPVMGFFREKPEDEPVLYYCRQLKAGLNHK</sequence>
<accession>A0A2N0B7U6</accession>
<dbReference type="Proteomes" id="UP000232122">
    <property type="component" value="Unassembled WGS sequence"/>
</dbReference>
<evidence type="ECO:0000313" key="2">
    <source>
        <dbReference type="EMBL" id="PJZ92600.1"/>
    </source>
</evidence>
<dbReference type="EMBL" id="NPEF01000121">
    <property type="protein sequence ID" value="PJZ92600.1"/>
    <property type="molecule type" value="Genomic_DNA"/>
</dbReference>